<dbReference type="PRINTS" id="PR00906">
    <property type="entry name" value="SECA"/>
</dbReference>
<protein>
    <recommendedName>
        <fullName evidence="12">Protein translocase subunit SecA</fullName>
        <ecNumber evidence="12">7.4.2.8</ecNumber>
    </recommendedName>
</protein>
<dbReference type="FunFam" id="3.40.50.300:FF:000429">
    <property type="entry name" value="Preprotein translocase subunit SecA"/>
    <property type="match status" value="1"/>
</dbReference>
<dbReference type="EC" id="7.4.2.8" evidence="12"/>
<dbReference type="GO" id="GO:0031522">
    <property type="term" value="C:cell envelope Sec protein transport complex"/>
    <property type="evidence" value="ECO:0007669"/>
    <property type="project" value="TreeGrafter"/>
</dbReference>
<dbReference type="PANTHER" id="PTHR30612">
    <property type="entry name" value="SECA INNER MEMBRANE COMPONENT OF SEC PROTEIN SECRETION SYSTEM"/>
    <property type="match status" value="1"/>
</dbReference>
<dbReference type="SUPFAM" id="SSF81886">
    <property type="entry name" value="Helical scaffold and wing domains of SecA"/>
    <property type="match status" value="1"/>
</dbReference>
<keyword evidence="5 12" id="KW-0963">Cytoplasm</keyword>
<dbReference type="InterPro" id="IPR011116">
    <property type="entry name" value="SecA_Wing/Scaffold"/>
</dbReference>
<keyword evidence="8 12" id="KW-0653">Protein transport</keyword>
<evidence type="ECO:0000259" key="13">
    <source>
        <dbReference type="PROSITE" id="PS51192"/>
    </source>
</evidence>
<dbReference type="Gene3D" id="3.90.1440.10">
    <property type="entry name" value="SecA, preprotein cross-linking domain"/>
    <property type="match status" value="1"/>
</dbReference>
<proteinExistence type="inferred from homology"/>
<dbReference type="PROSITE" id="PS51196">
    <property type="entry name" value="SECA_MOTOR_DEAD"/>
    <property type="match status" value="1"/>
</dbReference>
<evidence type="ECO:0000256" key="12">
    <source>
        <dbReference type="HAMAP-Rule" id="MF_01382"/>
    </source>
</evidence>
<dbReference type="InterPro" id="IPR022490">
    <property type="entry name" value="SecA2"/>
</dbReference>
<dbReference type="GO" id="GO:0005524">
    <property type="term" value="F:ATP binding"/>
    <property type="evidence" value="ECO:0007669"/>
    <property type="project" value="UniProtKB-UniRule"/>
</dbReference>
<feature type="binding site" evidence="12">
    <location>
        <begin position="101"/>
        <end position="105"/>
    </location>
    <ligand>
        <name>ATP</name>
        <dbReference type="ChEBI" id="CHEBI:30616"/>
    </ligand>
</feature>
<dbReference type="GO" id="GO:0043952">
    <property type="term" value="P:protein transport by the Sec complex"/>
    <property type="evidence" value="ECO:0007669"/>
    <property type="project" value="TreeGrafter"/>
</dbReference>
<dbReference type="GO" id="GO:0006605">
    <property type="term" value="P:protein targeting"/>
    <property type="evidence" value="ECO:0007669"/>
    <property type="project" value="UniProtKB-UniRule"/>
</dbReference>
<comment type="subunit">
    <text evidence="12">Monomer and homodimer. Part of the essential Sec protein translocation apparatus which comprises SecA, SecYEG and auxiliary proteins SecDF. Other proteins may also be involved.</text>
</comment>
<evidence type="ECO:0000259" key="15">
    <source>
        <dbReference type="PROSITE" id="PS51196"/>
    </source>
</evidence>
<sequence>MKKYINTSINNVRLKSLQKVLKKVISYADRYVEYSDAELQQQTMIFKERIAKGKSLDSILPEAYAVCREASRRVIGLYHKEVQILGAIAMHQGNIAEMQTGEGKTLTATLPLYLNGLKGNGNFLITTNDYLAKRDYEEMKPLFEWLGLTVNLGFVDVPGHTYKPGEKKALYDANIIYTTNGILGFDYLIDNLADHIKSKFMPPLNYALIDEIDSIILDAAQTPLVISGVPRVQSNLYANVKEFIDTLTEDDYELDTSQKEVYLNDKGVERVKTYFNVDPLFVEDNFDLIRIVNLSLRAKYLFEFNTDYFVKDGDVVLIDSTTGRMLTGTKLQSGLHQAIEAREQVKLSPDLSAMATITFQNLFMQFENFSGMSATAKLGEREFTDLYSKVVIQVPTDKPVIRQDIDDKVFIDMDSKNRCILDDVIEIHRTGRPILLITRTADAAEYFSTELFKVDIPNNLLIARNVAKEAQMIREAGHHKAVTVATSMAGRGTDIKLDKDSLALGGLAVVVNEHMENSRVDRQLRGRAGRQGDPGTSQIYISLEDYLVKRWGNDRMIDNRERLSQHADRLENGRLLINRIKNIVKKAQIVSEEQGVIGRMMSNEFEKSISIQRMNVYQERDRVLEAAEFSSFDFTTIARETFMRFVEEHPDLDERTLLAYIYTTVSFQYDNDLPEDTLESKENIIAFLMDLFKKQLQENYKIINHEAMYKEYLQKAILKAIDSAWIKQVDQLSQLKHSVTNRNGHRSSVSEYHRVALESYNGMSLKIYESIVKNMCLSIINFDKKGNMIIHFP</sequence>
<dbReference type="Pfam" id="PF21090">
    <property type="entry name" value="P-loop_SecA"/>
    <property type="match status" value="2"/>
</dbReference>
<dbReference type="InterPro" id="IPR011115">
    <property type="entry name" value="SecA_DEAD"/>
</dbReference>
<dbReference type="SUPFAM" id="SSF81767">
    <property type="entry name" value="Pre-protein crosslinking domain of SecA"/>
    <property type="match status" value="1"/>
</dbReference>
<gene>
    <name evidence="16" type="primary">secA2</name>
    <name evidence="12" type="synonym">secA</name>
    <name evidence="16" type="ORF">BHU61_13075</name>
</gene>
<dbReference type="GO" id="GO:0017038">
    <property type="term" value="P:protein import"/>
    <property type="evidence" value="ECO:0007669"/>
    <property type="project" value="InterPro"/>
</dbReference>
<dbReference type="NCBIfam" id="TIGR03714">
    <property type="entry name" value="secA2"/>
    <property type="match status" value="1"/>
</dbReference>
<dbReference type="InterPro" id="IPR011130">
    <property type="entry name" value="SecA_preprotein_X-link_dom"/>
</dbReference>
<dbReference type="SMART" id="SM00957">
    <property type="entry name" value="SecA_DEAD"/>
    <property type="match status" value="1"/>
</dbReference>
<keyword evidence="17" id="KW-1185">Reference proteome</keyword>
<dbReference type="PROSITE" id="PS51192">
    <property type="entry name" value="HELICASE_ATP_BIND_1"/>
    <property type="match status" value="1"/>
</dbReference>
<dbReference type="PANTHER" id="PTHR30612:SF0">
    <property type="entry name" value="CHLOROPLAST PROTEIN-TRANSPORTING ATPASE"/>
    <property type="match status" value="1"/>
</dbReference>
<feature type="binding site" evidence="12">
    <location>
        <position position="83"/>
    </location>
    <ligand>
        <name>ATP</name>
        <dbReference type="ChEBI" id="CHEBI:30616"/>
    </ligand>
</feature>
<dbReference type="NCBIfam" id="NF006630">
    <property type="entry name" value="PRK09200.1"/>
    <property type="match status" value="1"/>
</dbReference>
<evidence type="ECO:0000256" key="2">
    <source>
        <dbReference type="ARBA" id="ARBA00007650"/>
    </source>
</evidence>
<evidence type="ECO:0000313" key="16">
    <source>
        <dbReference type="EMBL" id="RAK43582.1"/>
    </source>
</evidence>
<dbReference type="PROSITE" id="PS51194">
    <property type="entry name" value="HELICASE_CTER"/>
    <property type="match status" value="1"/>
</dbReference>
<keyword evidence="9 12" id="KW-1278">Translocase</keyword>
<keyword evidence="7 12" id="KW-0067">ATP-binding</keyword>
<evidence type="ECO:0000256" key="9">
    <source>
        <dbReference type="ARBA" id="ARBA00022967"/>
    </source>
</evidence>
<name>A0A327ZMB2_9STAP</name>
<dbReference type="Gene3D" id="1.10.3060.10">
    <property type="entry name" value="Helical scaffold and wing domains of SecA"/>
    <property type="match status" value="1"/>
</dbReference>
<dbReference type="InterPro" id="IPR027417">
    <property type="entry name" value="P-loop_NTPase"/>
</dbReference>
<dbReference type="InterPro" id="IPR001650">
    <property type="entry name" value="Helicase_C-like"/>
</dbReference>
<feature type="domain" description="Helicase C-terminal" evidence="14">
    <location>
        <begin position="420"/>
        <end position="571"/>
    </location>
</feature>
<evidence type="ECO:0000256" key="5">
    <source>
        <dbReference type="ARBA" id="ARBA00022490"/>
    </source>
</evidence>
<dbReference type="Pfam" id="PF07517">
    <property type="entry name" value="SecA_DEAD"/>
    <property type="match status" value="1"/>
</dbReference>
<dbReference type="Gene3D" id="3.40.50.300">
    <property type="entry name" value="P-loop containing nucleotide triphosphate hydrolases"/>
    <property type="match status" value="2"/>
</dbReference>
<evidence type="ECO:0000259" key="14">
    <source>
        <dbReference type="PROSITE" id="PS51194"/>
    </source>
</evidence>
<dbReference type="Pfam" id="PF07516">
    <property type="entry name" value="SecA_SW"/>
    <property type="match status" value="1"/>
</dbReference>
<dbReference type="InterPro" id="IPR014018">
    <property type="entry name" value="SecA_motor_DEAD"/>
</dbReference>
<evidence type="ECO:0000256" key="6">
    <source>
        <dbReference type="ARBA" id="ARBA00022741"/>
    </source>
</evidence>
<dbReference type="Pfam" id="PF01043">
    <property type="entry name" value="SecA_PP_bind"/>
    <property type="match status" value="1"/>
</dbReference>
<dbReference type="SMART" id="SM00958">
    <property type="entry name" value="SecA_PP_bind"/>
    <property type="match status" value="1"/>
</dbReference>
<dbReference type="GO" id="GO:0005829">
    <property type="term" value="C:cytosol"/>
    <property type="evidence" value="ECO:0007669"/>
    <property type="project" value="TreeGrafter"/>
</dbReference>
<comment type="subcellular location">
    <subcellularLocation>
        <location evidence="12">Cell membrane</location>
        <topology evidence="12">Peripheral membrane protein</topology>
        <orientation evidence="12">Cytoplasmic side</orientation>
    </subcellularLocation>
    <subcellularLocation>
        <location evidence="12">Cytoplasm</location>
    </subcellularLocation>
    <subcellularLocation>
        <location evidence="1">Membrane</location>
        <topology evidence="1">Peripheral membrane protein</topology>
    </subcellularLocation>
    <text evidence="12">Distribution is 50-50.</text>
</comment>
<dbReference type="InterPro" id="IPR000185">
    <property type="entry name" value="SecA"/>
</dbReference>
<evidence type="ECO:0000256" key="3">
    <source>
        <dbReference type="ARBA" id="ARBA00022448"/>
    </source>
</evidence>
<dbReference type="EMBL" id="PZJH01000014">
    <property type="protein sequence ID" value="RAK43582.1"/>
    <property type="molecule type" value="Genomic_DNA"/>
</dbReference>
<keyword evidence="11 12" id="KW-0472">Membrane</keyword>
<keyword evidence="6 12" id="KW-0547">Nucleotide-binding</keyword>
<dbReference type="RefSeq" id="WP_111717522.1">
    <property type="nucleotide sequence ID" value="NZ_JBHSSR010000026.1"/>
</dbReference>
<evidence type="ECO:0000256" key="7">
    <source>
        <dbReference type="ARBA" id="ARBA00022840"/>
    </source>
</evidence>
<dbReference type="GO" id="GO:0005886">
    <property type="term" value="C:plasma membrane"/>
    <property type="evidence" value="ECO:0007669"/>
    <property type="project" value="UniProtKB-SubCell"/>
</dbReference>
<comment type="caution">
    <text evidence="16">The sequence shown here is derived from an EMBL/GenBank/DDBJ whole genome shotgun (WGS) entry which is preliminary data.</text>
</comment>
<evidence type="ECO:0000256" key="1">
    <source>
        <dbReference type="ARBA" id="ARBA00004170"/>
    </source>
</evidence>
<dbReference type="InterPro" id="IPR014001">
    <property type="entry name" value="Helicase_ATP-bd"/>
</dbReference>
<evidence type="ECO:0000256" key="11">
    <source>
        <dbReference type="ARBA" id="ARBA00023136"/>
    </source>
</evidence>
<dbReference type="CDD" id="cd18803">
    <property type="entry name" value="SF2_C_secA"/>
    <property type="match status" value="1"/>
</dbReference>
<comment type="function">
    <text evidence="12">Part of the Sec protein translocase complex. Interacts with the SecYEG preprotein conducting channel. Has a central role in coupling the hydrolysis of ATP to the transfer of proteins into and across the cell membrane, serving as an ATP-driven molecular motor driving the stepwise translocation of polypeptide chains across the membrane.</text>
</comment>
<comment type="similarity">
    <text evidence="2 12">Belongs to the SecA family.</text>
</comment>
<dbReference type="InterPro" id="IPR036670">
    <property type="entry name" value="SecA_X-link_sf"/>
</dbReference>
<evidence type="ECO:0000256" key="10">
    <source>
        <dbReference type="ARBA" id="ARBA00023010"/>
    </source>
</evidence>
<reference evidence="16 17" key="1">
    <citation type="journal article" date="2018" name="Front. Microbiol.">
        <title>Description and Comparative Genomics of Macrococcus caseolyticus subsp. hominis subsp. nov., Macrococcus goetzii sp. nov., Macrococcus epidermidis sp. nov., and Macrococcus bohemicus sp. nov., Novel Macrococci From Human Clinical Material With Virulence Potential and Suspected Uptake of Foreign DNA by Natural Transformation.</title>
        <authorList>
            <person name="Maslanova I."/>
            <person name="Wertheimer Z."/>
            <person name="Sedlacek I."/>
            <person name="Svec P."/>
            <person name="Indrakova A."/>
            <person name="Kovarovic V."/>
            <person name="Schumann P."/>
            <person name="Sproer C."/>
            <person name="Kralova S."/>
            <person name="Sedo O."/>
            <person name="Kristofova L."/>
            <person name="Vrbovska V."/>
            <person name="Fuzik T."/>
            <person name="Petras P."/>
            <person name="Zdrahal Z."/>
            <person name="Ruzickova V."/>
            <person name="Doskar J."/>
            <person name="Pantucek R."/>
        </authorList>
    </citation>
    <scope>NUCLEOTIDE SEQUENCE [LARGE SCALE GENOMIC DNA]</scope>
    <source>
        <strain evidence="16 17">01/688</strain>
    </source>
</reference>
<dbReference type="CDD" id="cd17928">
    <property type="entry name" value="DEXDc_SecA"/>
    <property type="match status" value="1"/>
</dbReference>
<evidence type="ECO:0000256" key="8">
    <source>
        <dbReference type="ARBA" id="ARBA00022927"/>
    </source>
</evidence>
<dbReference type="InterPro" id="IPR036266">
    <property type="entry name" value="SecA_Wing/Scaffold_sf"/>
</dbReference>
<organism evidence="16 17">
    <name type="scientific">Macrococcus epidermidis</name>
    <dbReference type="NCBI Taxonomy" id="1902580"/>
    <lineage>
        <taxon>Bacteria</taxon>
        <taxon>Bacillati</taxon>
        <taxon>Bacillota</taxon>
        <taxon>Bacilli</taxon>
        <taxon>Bacillales</taxon>
        <taxon>Staphylococcaceae</taxon>
        <taxon>Macrococcus</taxon>
    </lineage>
</organism>
<accession>A0A327ZMB2</accession>
<dbReference type="Proteomes" id="UP000249808">
    <property type="component" value="Unassembled WGS sequence"/>
</dbReference>
<comment type="catalytic activity">
    <reaction evidence="12">
        <text>ATP + H2O + cellular proteinSide 1 = ADP + phosphate + cellular proteinSide 2.</text>
        <dbReference type="EC" id="7.4.2.8"/>
    </reaction>
</comment>
<dbReference type="GO" id="GO:0065002">
    <property type="term" value="P:intracellular protein transmembrane transport"/>
    <property type="evidence" value="ECO:0007669"/>
    <property type="project" value="UniProtKB-UniRule"/>
</dbReference>
<dbReference type="GO" id="GO:0008564">
    <property type="term" value="F:protein-exporting ATPase activity"/>
    <property type="evidence" value="ECO:0007669"/>
    <property type="project" value="UniProtKB-EC"/>
</dbReference>
<feature type="binding site" evidence="12">
    <location>
        <position position="494"/>
    </location>
    <ligand>
        <name>ATP</name>
        <dbReference type="ChEBI" id="CHEBI:30616"/>
    </ligand>
</feature>
<dbReference type="AlphaFoldDB" id="A0A327ZMB2"/>
<evidence type="ECO:0000313" key="17">
    <source>
        <dbReference type="Proteomes" id="UP000249808"/>
    </source>
</evidence>
<feature type="domain" description="Helicase ATP-binding" evidence="13">
    <location>
        <begin position="85"/>
        <end position="248"/>
    </location>
</feature>
<dbReference type="HAMAP" id="MF_01382">
    <property type="entry name" value="SecA"/>
    <property type="match status" value="1"/>
</dbReference>
<keyword evidence="10 12" id="KW-0811">Translocation</keyword>
<evidence type="ECO:0000256" key="4">
    <source>
        <dbReference type="ARBA" id="ARBA00022475"/>
    </source>
</evidence>
<keyword evidence="3 12" id="KW-0813">Transport</keyword>
<dbReference type="SUPFAM" id="SSF52540">
    <property type="entry name" value="P-loop containing nucleoside triphosphate hydrolases"/>
    <property type="match status" value="2"/>
</dbReference>
<keyword evidence="4 12" id="KW-1003">Cell membrane</keyword>
<dbReference type="InterPro" id="IPR044722">
    <property type="entry name" value="SecA_SF2_C"/>
</dbReference>
<feature type="domain" description="SecA family profile" evidence="15">
    <location>
        <begin position="1"/>
        <end position="572"/>
    </location>
</feature>